<dbReference type="Proteomes" id="UP000077857">
    <property type="component" value="Unassembled WGS sequence"/>
</dbReference>
<organism evidence="7 8">
    <name type="scientific">Methylomonas koyamae</name>
    <dbReference type="NCBI Taxonomy" id="702114"/>
    <lineage>
        <taxon>Bacteria</taxon>
        <taxon>Pseudomonadati</taxon>
        <taxon>Pseudomonadota</taxon>
        <taxon>Gammaproteobacteria</taxon>
        <taxon>Methylococcales</taxon>
        <taxon>Methylococcaceae</taxon>
        <taxon>Methylomonas</taxon>
    </lineage>
</organism>
<dbReference type="PIRSF" id="PIRSF028561">
    <property type="entry name" value="Ac_Trasf"/>
    <property type="match status" value="1"/>
</dbReference>
<dbReference type="PANTHER" id="PTHR30606">
    <property type="entry name" value="LIPID A BIOSYNTHESIS LAUROYL ACYLTRANSFERASE"/>
    <property type="match status" value="1"/>
</dbReference>
<evidence type="ECO:0000313" key="7">
    <source>
        <dbReference type="EMBL" id="OAI13586.1"/>
    </source>
</evidence>
<dbReference type="InterPro" id="IPR004960">
    <property type="entry name" value="LipA_acyltrans"/>
</dbReference>
<comment type="subcellular location">
    <subcellularLocation>
        <location evidence="1">Cell inner membrane</location>
    </subcellularLocation>
</comment>
<accession>A0A177N6F0</accession>
<protein>
    <recommendedName>
        <fullName evidence="9">Lipid A biosynthesis acyltransferase</fullName>
    </recommendedName>
</protein>
<keyword evidence="4" id="KW-0808">Transferase</keyword>
<evidence type="ECO:0008006" key="9">
    <source>
        <dbReference type="Google" id="ProtNLM"/>
    </source>
</evidence>
<evidence type="ECO:0000256" key="1">
    <source>
        <dbReference type="ARBA" id="ARBA00004533"/>
    </source>
</evidence>
<dbReference type="InterPro" id="IPR014548">
    <property type="entry name" value="Ac_Trasf"/>
</dbReference>
<evidence type="ECO:0000256" key="2">
    <source>
        <dbReference type="ARBA" id="ARBA00022475"/>
    </source>
</evidence>
<reference evidence="7 8" key="1">
    <citation type="submission" date="2016-03" db="EMBL/GenBank/DDBJ databases">
        <authorList>
            <person name="Ploux O."/>
        </authorList>
    </citation>
    <scope>NUCLEOTIDE SEQUENCE [LARGE SCALE GENOMIC DNA]</scope>
    <source>
        <strain evidence="7 8">R-45378</strain>
    </source>
</reference>
<dbReference type="CDD" id="cd07984">
    <property type="entry name" value="LPLAT_LABLAT-like"/>
    <property type="match status" value="1"/>
</dbReference>
<dbReference type="EMBL" id="LUUJ01000097">
    <property type="protein sequence ID" value="OAI13586.1"/>
    <property type="molecule type" value="Genomic_DNA"/>
</dbReference>
<name>A0A177N6F0_9GAMM</name>
<gene>
    <name evidence="7" type="ORF">A1507_01365</name>
</gene>
<dbReference type="GO" id="GO:0005886">
    <property type="term" value="C:plasma membrane"/>
    <property type="evidence" value="ECO:0007669"/>
    <property type="project" value="UniProtKB-SubCell"/>
</dbReference>
<dbReference type="OrthoDB" id="9808633at2"/>
<dbReference type="RefSeq" id="WP_064041417.1">
    <property type="nucleotide sequence ID" value="NZ_LUUJ01000097.1"/>
</dbReference>
<evidence type="ECO:0000256" key="3">
    <source>
        <dbReference type="ARBA" id="ARBA00022519"/>
    </source>
</evidence>
<sequence>MTGQRHWSQMQDWSLDWGMRLLFAVYRLCGRRMLQVFLYPVVSYYWLANAEARRASRDYLARLAAFEPDLKLSASLFHSYRHFLTFANAIIDKLAAWSGLIDINDVEFVGREQLLADLGAGRGALLLASHLGNPEVCRVMADRDAAVKITVLVHTKHAAKFNRLLRRYNPGSAMNLLQVTEINAATAMLLAEKIEQGELVVIAADRTPVNGGRTLSVDFLGAAAKLPIGPFLLAGLLKCPVYYLFCIKQDNRHRIVFERAGDALSWRREQRDAAVRQAACRYAQRLQTYTVSAPLQWFNFYDFWQT</sequence>
<evidence type="ECO:0000313" key="8">
    <source>
        <dbReference type="Proteomes" id="UP000077857"/>
    </source>
</evidence>
<keyword evidence="2" id="KW-1003">Cell membrane</keyword>
<keyword evidence="3" id="KW-0997">Cell inner membrane</keyword>
<evidence type="ECO:0000256" key="5">
    <source>
        <dbReference type="ARBA" id="ARBA00023136"/>
    </source>
</evidence>
<dbReference type="GO" id="GO:0016746">
    <property type="term" value="F:acyltransferase activity"/>
    <property type="evidence" value="ECO:0007669"/>
    <property type="project" value="UniProtKB-KW"/>
</dbReference>
<proteinExistence type="predicted"/>
<dbReference type="AlphaFoldDB" id="A0A177N6F0"/>
<dbReference type="GO" id="GO:0009247">
    <property type="term" value="P:glycolipid biosynthetic process"/>
    <property type="evidence" value="ECO:0007669"/>
    <property type="project" value="UniProtKB-ARBA"/>
</dbReference>
<evidence type="ECO:0000256" key="4">
    <source>
        <dbReference type="ARBA" id="ARBA00022679"/>
    </source>
</evidence>
<keyword evidence="6" id="KW-0012">Acyltransferase</keyword>
<dbReference type="PANTHER" id="PTHR30606:SF9">
    <property type="entry name" value="LIPID A BIOSYNTHESIS LAUROYLTRANSFERASE"/>
    <property type="match status" value="1"/>
</dbReference>
<evidence type="ECO:0000256" key="6">
    <source>
        <dbReference type="ARBA" id="ARBA00023315"/>
    </source>
</evidence>
<comment type="caution">
    <text evidence="7">The sequence shown here is derived from an EMBL/GenBank/DDBJ whole genome shotgun (WGS) entry which is preliminary data.</text>
</comment>
<dbReference type="Pfam" id="PF03279">
    <property type="entry name" value="Lip_A_acyltrans"/>
    <property type="match status" value="1"/>
</dbReference>
<keyword evidence="5" id="KW-0472">Membrane</keyword>